<evidence type="ECO:0000313" key="2">
    <source>
        <dbReference type="Proteomes" id="UP000260812"/>
    </source>
</evidence>
<name>A0A3E3I4L4_9FIRM</name>
<gene>
    <name evidence="1" type="ORF">DXC51_11555</name>
</gene>
<organism evidence="1 2">
    <name type="scientific">Eisenbergiella massiliensis</name>
    <dbReference type="NCBI Taxonomy" id="1720294"/>
    <lineage>
        <taxon>Bacteria</taxon>
        <taxon>Bacillati</taxon>
        <taxon>Bacillota</taxon>
        <taxon>Clostridia</taxon>
        <taxon>Lachnospirales</taxon>
        <taxon>Lachnospiraceae</taxon>
        <taxon>Eisenbergiella</taxon>
    </lineage>
</organism>
<accession>A0A3E3I4L4</accession>
<sequence>MHGLPYNKLTNSIKMCCRLQTAMAGIYSRGQRAGRTCPHVHLATAARVKYPAACGAASLMPAACGRVFDCALYFQDGRE</sequence>
<dbReference type="EMBL" id="QVLV01000007">
    <property type="protein sequence ID" value="RGE60231.1"/>
    <property type="molecule type" value="Genomic_DNA"/>
</dbReference>
<dbReference type="AlphaFoldDB" id="A0A3E3I4L4"/>
<protein>
    <submittedName>
        <fullName evidence="1">Uncharacterized protein</fullName>
    </submittedName>
</protein>
<evidence type="ECO:0000313" key="1">
    <source>
        <dbReference type="EMBL" id="RGE60231.1"/>
    </source>
</evidence>
<comment type="caution">
    <text evidence="1">The sequence shown here is derived from an EMBL/GenBank/DDBJ whole genome shotgun (WGS) entry which is preliminary data.</text>
</comment>
<proteinExistence type="predicted"/>
<reference evidence="1" key="1">
    <citation type="submission" date="2018-08" db="EMBL/GenBank/DDBJ databases">
        <title>A genome reference for cultivated species of the human gut microbiota.</title>
        <authorList>
            <person name="Zou Y."/>
            <person name="Xue W."/>
            <person name="Luo G."/>
        </authorList>
    </citation>
    <scope>NUCLEOTIDE SEQUENCE [LARGE SCALE GENOMIC DNA]</scope>
    <source>
        <strain evidence="1">TF05-5AC</strain>
    </source>
</reference>
<keyword evidence="2" id="KW-1185">Reference proteome</keyword>
<dbReference type="Proteomes" id="UP000260812">
    <property type="component" value="Unassembled WGS sequence"/>
</dbReference>